<organism evidence="2 3">
    <name type="scientific">Neisseria gonorrhoeae 3502</name>
    <dbReference type="NCBI Taxonomy" id="1193404"/>
    <lineage>
        <taxon>Bacteria</taxon>
        <taxon>Pseudomonadati</taxon>
        <taxon>Pseudomonadota</taxon>
        <taxon>Betaproteobacteria</taxon>
        <taxon>Neisseriales</taxon>
        <taxon>Neisseriaceae</taxon>
        <taxon>Neisseria</taxon>
    </lineage>
</organism>
<dbReference type="Proteomes" id="UP000223296">
    <property type="component" value="Unassembled WGS sequence"/>
</dbReference>
<comment type="caution">
    <text evidence="2">The sequence shown here is derived from an EMBL/GenBank/DDBJ whole genome shotgun (WGS) entry which is preliminary data.</text>
</comment>
<accession>A0AA44U803</accession>
<proteinExistence type="predicted"/>
<gene>
    <name evidence="2" type="ORF">N776_06815</name>
</gene>
<dbReference type="AlphaFoldDB" id="A0AA44U803"/>
<evidence type="ECO:0000313" key="2">
    <source>
        <dbReference type="EMBL" id="PHJ35073.1"/>
    </source>
</evidence>
<feature type="signal peptide" evidence="1">
    <location>
        <begin position="1"/>
        <end position="22"/>
    </location>
</feature>
<sequence>MMKKMFLSAALLLSAAAQTVWADTVFSCKTDNNKYIEVQKINRNLYEYSFGSAAKKEIAIRNSKADLLGRSDRWQGMGSGRRATMKFQNGEFMYTVWTGFDSVTHTESSGVVVERRGKEVARVGCTPKTAQANFNDDDFSR</sequence>
<name>A0AA44U803_NEIGO</name>
<evidence type="ECO:0000256" key="1">
    <source>
        <dbReference type="SAM" id="SignalP"/>
    </source>
</evidence>
<protein>
    <submittedName>
        <fullName evidence="2">Chitinase</fullName>
    </submittedName>
</protein>
<feature type="chain" id="PRO_5041433839" evidence="1">
    <location>
        <begin position="23"/>
        <end position="141"/>
    </location>
</feature>
<evidence type="ECO:0000313" key="3">
    <source>
        <dbReference type="Proteomes" id="UP000223296"/>
    </source>
</evidence>
<keyword evidence="1" id="KW-0732">Signal</keyword>
<reference evidence="2 3" key="1">
    <citation type="submission" date="2013-08" db="EMBL/GenBank/DDBJ databases">
        <authorList>
            <person name="Trees D."/>
        </authorList>
    </citation>
    <scope>NUCLEOTIDE SEQUENCE [LARGE SCALE GENOMIC DNA]</scope>
    <source>
        <strain evidence="2 3">3502</strain>
    </source>
</reference>
<dbReference type="EMBL" id="AVBE01000002">
    <property type="protein sequence ID" value="PHJ35073.1"/>
    <property type="molecule type" value="Genomic_DNA"/>
</dbReference>